<organism evidence="2 3">
    <name type="scientific">Kibdelosporangium aridum</name>
    <dbReference type="NCBI Taxonomy" id="2030"/>
    <lineage>
        <taxon>Bacteria</taxon>
        <taxon>Bacillati</taxon>
        <taxon>Actinomycetota</taxon>
        <taxon>Actinomycetes</taxon>
        <taxon>Pseudonocardiales</taxon>
        <taxon>Pseudonocardiaceae</taxon>
        <taxon>Kibdelosporangium</taxon>
    </lineage>
</organism>
<dbReference type="InterPro" id="IPR006175">
    <property type="entry name" value="YjgF/YER057c/UK114"/>
</dbReference>
<dbReference type="PANTHER" id="PTHR11803">
    <property type="entry name" value="2-IMINOBUTANOATE/2-IMINOPROPANOATE DEAMINASE RIDA"/>
    <property type="match status" value="1"/>
</dbReference>
<dbReference type="AlphaFoldDB" id="A0A428Z8H7"/>
<sequence>MADHFNPPGMWQPNGRAFSQGVVQGQGEVVHITGQVAWDEHDNVVGGADAEAQMEKAIDNVRVVLDEVGGTLGDIVSMTIYFLNREDLPAIQRVRARHFDVRTAPASILIQVPGLVIPELLVELVPIAVVPHSRFKRPR</sequence>
<dbReference type="Gene3D" id="3.30.1330.40">
    <property type="entry name" value="RutC-like"/>
    <property type="match status" value="1"/>
</dbReference>
<comment type="caution">
    <text evidence="2">The sequence shown here is derived from an EMBL/GenBank/DDBJ whole genome shotgun (WGS) entry which is preliminary data.</text>
</comment>
<dbReference type="EMBL" id="QHKI01000017">
    <property type="protein sequence ID" value="RSM84272.1"/>
    <property type="molecule type" value="Genomic_DNA"/>
</dbReference>
<dbReference type="CDD" id="cd00448">
    <property type="entry name" value="YjgF_YER057c_UK114_family"/>
    <property type="match status" value="1"/>
</dbReference>
<comment type="similarity">
    <text evidence="1">Belongs to the RutC family.</text>
</comment>
<dbReference type="PANTHER" id="PTHR11803:SF58">
    <property type="entry name" value="PROTEIN HMF1-RELATED"/>
    <property type="match status" value="1"/>
</dbReference>
<dbReference type="GO" id="GO:0019239">
    <property type="term" value="F:deaminase activity"/>
    <property type="evidence" value="ECO:0007669"/>
    <property type="project" value="TreeGrafter"/>
</dbReference>
<dbReference type="Proteomes" id="UP000287547">
    <property type="component" value="Unassembled WGS sequence"/>
</dbReference>
<evidence type="ECO:0000256" key="1">
    <source>
        <dbReference type="ARBA" id="ARBA00010552"/>
    </source>
</evidence>
<proteinExistence type="inferred from homology"/>
<dbReference type="GO" id="GO:0005829">
    <property type="term" value="C:cytosol"/>
    <property type="evidence" value="ECO:0007669"/>
    <property type="project" value="TreeGrafter"/>
</dbReference>
<dbReference type="SUPFAM" id="SSF55298">
    <property type="entry name" value="YjgF-like"/>
    <property type="match status" value="1"/>
</dbReference>
<protein>
    <submittedName>
        <fullName evidence="2">RidA family protein</fullName>
    </submittedName>
</protein>
<evidence type="ECO:0000313" key="2">
    <source>
        <dbReference type="EMBL" id="RSM84272.1"/>
    </source>
</evidence>
<dbReference type="InterPro" id="IPR035959">
    <property type="entry name" value="RutC-like_sf"/>
</dbReference>
<reference evidence="2 3" key="1">
    <citation type="submission" date="2018-05" db="EMBL/GenBank/DDBJ databases">
        <title>Evolution of GPA BGCs.</title>
        <authorList>
            <person name="Waglechner N."/>
            <person name="Wright G.D."/>
        </authorList>
    </citation>
    <scope>NUCLEOTIDE SEQUENCE [LARGE SCALE GENOMIC DNA]</scope>
    <source>
        <strain evidence="2 3">A82846</strain>
    </source>
</reference>
<dbReference type="RefSeq" id="WP_037265694.1">
    <property type="nucleotide sequence ID" value="NZ_QHKI01000017.1"/>
</dbReference>
<evidence type="ECO:0000313" key="3">
    <source>
        <dbReference type="Proteomes" id="UP000287547"/>
    </source>
</evidence>
<dbReference type="Pfam" id="PF01042">
    <property type="entry name" value="Ribonuc_L-PSP"/>
    <property type="match status" value="1"/>
</dbReference>
<gene>
    <name evidence="2" type="ORF">DMH04_21465</name>
</gene>
<dbReference type="OrthoDB" id="3212792at2"/>
<name>A0A428Z8H7_KIBAR</name>
<accession>A0A428Z8H7</accession>